<name>A0A645HYD9_9ZZZZ</name>
<keyword evidence="1 2" id="KW-0560">Oxidoreductase</keyword>
<dbReference type="SUPFAM" id="SSF51735">
    <property type="entry name" value="NAD(P)-binding Rossmann-fold domains"/>
    <property type="match status" value="1"/>
</dbReference>
<dbReference type="InterPro" id="IPR036291">
    <property type="entry name" value="NAD(P)-bd_dom_sf"/>
</dbReference>
<accession>A0A645HYD9</accession>
<comment type="caution">
    <text evidence="2">The sequence shown here is derived from an EMBL/GenBank/DDBJ whole genome shotgun (WGS) entry which is preliminary data.</text>
</comment>
<evidence type="ECO:0000256" key="1">
    <source>
        <dbReference type="ARBA" id="ARBA00023002"/>
    </source>
</evidence>
<gene>
    <name evidence="2" type="primary">phaB_5</name>
    <name evidence="2" type="ORF">SDC9_191622</name>
</gene>
<dbReference type="PANTHER" id="PTHR43658:SF8">
    <property type="entry name" value="17-BETA-HYDROXYSTEROID DEHYDROGENASE 14-RELATED"/>
    <property type="match status" value="1"/>
</dbReference>
<dbReference type="Gene3D" id="3.40.50.720">
    <property type="entry name" value="NAD(P)-binding Rossmann-like Domain"/>
    <property type="match status" value="1"/>
</dbReference>
<dbReference type="InterPro" id="IPR002347">
    <property type="entry name" value="SDR_fam"/>
</dbReference>
<dbReference type="GO" id="GO:0018454">
    <property type="term" value="F:acetoacetyl-CoA reductase activity"/>
    <property type="evidence" value="ECO:0007669"/>
    <property type="project" value="UniProtKB-EC"/>
</dbReference>
<dbReference type="PRINTS" id="PR00081">
    <property type="entry name" value="GDHRDH"/>
</dbReference>
<reference evidence="2" key="1">
    <citation type="submission" date="2019-08" db="EMBL/GenBank/DDBJ databases">
        <authorList>
            <person name="Kucharzyk K."/>
            <person name="Murdoch R.W."/>
            <person name="Higgins S."/>
            <person name="Loffler F."/>
        </authorList>
    </citation>
    <scope>NUCLEOTIDE SEQUENCE</scope>
</reference>
<evidence type="ECO:0000313" key="2">
    <source>
        <dbReference type="EMBL" id="MPN44061.1"/>
    </source>
</evidence>
<dbReference type="AlphaFoldDB" id="A0A645HYD9"/>
<proteinExistence type="predicted"/>
<protein>
    <submittedName>
        <fullName evidence="2">Acetoacetyl-CoA reductase</fullName>
        <ecNumber evidence="2">1.1.1.36</ecNumber>
    </submittedName>
</protein>
<dbReference type="Pfam" id="PF13561">
    <property type="entry name" value="adh_short_C2"/>
    <property type="match status" value="1"/>
</dbReference>
<sequence length="81" mass="8958">MTVVWSKELARYGIRCAAIAPGYVKTEMVAAIKPEIQEKIVAQVPLRRLGEMTEIAAAVKFIIENDFVNGKILEIDGGLRL</sequence>
<dbReference type="PANTHER" id="PTHR43658">
    <property type="entry name" value="SHORT-CHAIN DEHYDROGENASE/REDUCTASE"/>
    <property type="match status" value="1"/>
</dbReference>
<organism evidence="2">
    <name type="scientific">bioreactor metagenome</name>
    <dbReference type="NCBI Taxonomy" id="1076179"/>
    <lineage>
        <taxon>unclassified sequences</taxon>
        <taxon>metagenomes</taxon>
        <taxon>ecological metagenomes</taxon>
    </lineage>
</organism>
<dbReference type="EC" id="1.1.1.36" evidence="2"/>
<dbReference type="EMBL" id="VSSQ01102887">
    <property type="protein sequence ID" value="MPN44061.1"/>
    <property type="molecule type" value="Genomic_DNA"/>
</dbReference>